<dbReference type="CDD" id="cd02696">
    <property type="entry name" value="MurNAc-LAA"/>
    <property type="match status" value="1"/>
</dbReference>
<dbReference type="SMART" id="SM00646">
    <property type="entry name" value="Ami_3"/>
    <property type="match status" value="1"/>
</dbReference>
<feature type="domain" description="MurNAc-LAA" evidence="3">
    <location>
        <begin position="716"/>
        <end position="834"/>
    </location>
</feature>
<keyword evidence="1" id="KW-0378">Hydrolase</keyword>
<dbReference type="InterPro" id="IPR036582">
    <property type="entry name" value="Mao_N_sf"/>
</dbReference>
<dbReference type="PANTHER" id="PTHR30404">
    <property type="entry name" value="N-ACETYLMURAMOYL-L-ALANINE AMIDASE"/>
    <property type="match status" value="1"/>
</dbReference>
<accession>A0A9D9I0R1</accession>
<dbReference type="GO" id="GO:0008745">
    <property type="term" value="F:N-acetylmuramoyl-L-alanine amidase activity"/>
    <property type="evidence" value="ECO:0007669"/>
    <property type="project" value="InterPro"/>
</dbReference>
<dbReference type="GO" id="GO:0009253">
    <property type="term" value="P:peptidoglycan catabolic process"/>
    <property type="evidence" value="ECO:0007669"/>
    <property type="project" value="InterPro"/>
</dbReference>
<dbReference type="Proteomes" id="UP000823618">
    <property type="component" value="Unassembled WGS sequence"/>
</dbReference>
<comment type="caution">
    <text evidence="4">The sequence shown here is derived from an EMBL/GenBank/DDBJ whole genome shotgun (WGS) entry which is preliminary data.</text>
</comment>
<protein>
    <submittedName>
        <fullName evidence="4">N-acetylmuramoyl-L-alanine amidase</fullName>
    </submittedName>
</protein>
<feature type="region of interest" description="Disordered" evidence="2">
    <location>
        <begin position="495"/>
        <end position="535"/>
    </location>
</feature>
<evidence type="ECO:0000256" key="1">
    <source>
        <dbReference type="ARBA" id="ARBA00022801"/>
    </source>
</evidence>
<sequence>MKSYIKYVTVFVLSFVWFLNQTQFVQAAVLSITYNGQTYKYEGKQLSVKCGDEIFNLKKCPGILENGYGLLPYNVFQHQSLGVSTTYNKTKKTITFAYKQQKVVVTLNSNKMKVNGKTQTLPVVPRSVRYNDTKVTKLLVPSRSIAEALGLQYSYNSAKALISMSQKAGSNESVSTDTKKEGISITYNGKTYQYTGKQLSAKCGDEIFNLKKCPGILENGYGLLPYNVFQHKALGVTATYDKTKKTATFQYGKNTVVVTLNSKTMLVNKKKVTLPVEPKQVKYNDTKVTKVLVPSRSVAENLGLQYEYDSKTATISIASDKKVDADSEETEDKNTGSSNTENTNTGSTNTSGSTNNQTGREIEYNGKVVVITKKDVTVKTQGVTIQSAMPGIILNNTAMLPAYNTFHKNTQLGTTYTYDSNSKTATLTGNGNTLVLTMGSKTGKLNGKSIALSEPAWMIKNKANNKTYCMVPGQSVAQALGFTYTWTNSTVTSSIDKKSQDVPDNNNNSNNNSNNNNSNEQNPSTDTEDKDSNKIESGDFESYEVMIPRPSGVAWKQCQVEDDYFNYRFVITLPGDYTSFYNKNQIQYNNIDIDSVTISKNSQGKTQIIIETPVVQGMAYNETKSEWKLAMKSPSEIYDQIVVVDAGHGGSDSGSLSKEYGVIEKNTVLDIIKRTQKYFNQDEKIKVYYTRLTDAQSGITYGGNVSSTTVSVINRANFANEIGADLFISVHCNSATNTSARGTEVLYSSKNTAVNESGLTSKKFADLAFPHLLGAVGSTKRDVKDSPNLIVCKNTKMPAILLEVAFLSNEADATLLKDTDVLDNVAKSIYDMTKEAFSSYPTH</sequence>
<dbReference type="InterPro" id="IPR012854">
    <property type="entry name" value="Cu_amine_oxidase-like_N"/>
</dbReference>
<reference evidence="4" key="1">
    <citation type="submission" date="2020-10" db="EMBL/GenBank/DDBJ databases">
        <authorList>
            <person name="Gilroy R."/>
        </authorList>
    </citation>
    <scope>NUCLEOTIDE SEQUENCE</scope>
    <source>
        <strain evidence="4">E3-2379</strain>
    </source>
</reference>
<dbReference type="GO" id="GO:0030288">
    <property type="term" value="C:outer membrane-bounded periplasmic space"/>
    <property type="evidence" value="ECO:0007669"/>
    <property type="project" value="TreeGrafter"/>
</dbReference>
<reference evidence="4" key="2">
    <citation type="journal article" date="2021" name="PeerJ">
        <title>Extensive microbial diversity within the chicken gut microbiome revealed by metagenomics and culture.</title>
        <authorList>
            <person name="Gilroy R."/>
            <person name="Ravi A."/>
            <person name="Getino M."/>
            <person name="Pursley I."/>
            <person name="Horton D.L."/>
            <person name="Alikhan N.F."/>
            <person name="Baker D."/>
            <person name="Gharbi K."/>
            <person name="Hall N."/>
            <person name="Watson M."/>
            <person name="Adriaenssens E.M."/>
            <person name="Foster-Nyarko E."/>
            <person name="Jarju S."/>
            <person name="Secka A."/>
            <person name="Antonio M."/>
            <person name="Oren A."/>
            <person name="Chaudhuri R.R."/>
            <person name="La Ragione R."/>
            <person name="Hildebrand F."/>
            <person name="Pallen M.J."/>
        </authorList>
    </citation>
    <scope>NUCLEOTIDE SEQUENCE</scope>
    <source>
        <strain evidence="4">E3-2379</strain>
    </source>
</reference>
<dbReference type="PANTHER" id="PTHR30404:SF0">
    <property type="entry name" value="N-ACETYLMURAMOYL-L-ALANINE AMIDASE AMIC"/>
    <property type="match status" value="1"/>
</dbReference>
<evidence type="ECO:0000313" key="4">
    <source>
        <dbReference type="EMBL" id="MBO8462956.1"/>
    </source>
</evidence>
<name>A0A9D9I0R1_9FIRM</name>
<evidence type="ECO:0000256" key="2">
    <source>
        <dbReference type="SAM" id="MobiDB-lite"/>
    </source>
</evidence>
<evidence type="ECO:0000259" key="3">
    <source>
        <dbReference type="SMART" id="SM00646"/>
    </source>
</evidence>
<feature type="compositionally biased region" description="Low complexity" evidence="2">
    <location>
        <begin position="335"/>
        <end position="359"/>
    </location>
</feature>
<feature type="region of interest" description="Disordered" evidence="2">
    <location>
        <begin position="319"/>
        <end position="360"/>
    </location>
</feature>
<dbReference type="Gene3D" id="3.30.457.10">
    <property type="entry name" value="Copper amine oxidase-like, N-terminal domain"/>
    <property type="match status" value="3"/>
</dbReference>
<dbReference type="EMBL" id="JADIML010000093">
    <property type="protein sequence ID" value="MBO8462956.1"/>
    <property type="molecule type" value="Genomic_DNA"/>
</dbReference>
<dbReference type="SUPFAM" id="SSF55383">
    <property type="entry name" value="Copper amine oxidase, domain N"/>
    <property type="match status" value="3"/>
</dbReference>
<dbReference type="Pfam" id="PF07833">
    <property type="entry name" value="Cu_amine_oxidN1"/>
    <property type="match status" value="3"/>
</dbReference>
<evidence type="ECO:0000313" key="5">
    <source>
        <dbReference type="Proteomes" id="UP000823618"/>
    </source>
</evidence>
<dbReference type="InterPro" id="IPR002508">
    <property type="entry name" value="MurNAc-LAA_cat"/>
</dbReference>
<gene>
    <name evidence="4" type="ORF">IAC13_03370</name>
</gene>
<proteinExistence type="predicted"/>
<dbReference type="InterPro" id="IPR050695">
    <property type="entry name" value="N-acetylmuramoyl_amidase_3"/>
</dbReference>
<organism evidence="4 5">
    <name type="scientific">Candidatus Scybalomonas excrementavium</name>
    <dbReference type="NCBI Taxonomy" id="2840943"/>
    <lineage>
        <taxon>Bacteria</taxon>
        <taxon>Bacillati</taxon>
        <taxon>Bacillota</taxon>
        <taxon>Clostridia</taxon>
        <taxon>Lachnospirales</taxon>
        <taxon>Lachnospiraceae</taxon>
        <taxon>Lachnospiraceae incertae sedis</taxon>
        <taxon>Candidatus Scybalomonas</taxon>
    </lineage>
</organism>
<feature type="compositionally biased region" description="Low complexity" evidence="2">
    <location>
        <begin position="505"/>
        <end position="519"/>
    </location>
</feature>
<dbReference type="Gene3D" id="3.40.630.40">
    <property type="entry name" value="Zn-dependent exopeptidases"/>
    <property type="match status" value="1"/>
</dbReference>
<dbReference type="SUPFAM" id="SSF53187">
    <property type="entry name" value="Zn-dependent exopeptidases"/>
    <property type="match status" value="1"/>
</dbReference>
<dbReference type="Pfam" id="PF01520">
    <property type="entry name" value="Amidase_3"/>
    <property type="match status" value="1"/>
</dbReference>
<dbReference type="AlphaFoldDB" id="A0A9D9I0R1"/>